<feature type="compositionally biased region" description="Basic and acidic residues" evidence="1">
    <location>
        <begin position="69"/>
        <end position="79"/>
    </location>
</feature>
<evidence type="ECO:0000256" key="1">
    <source>
        <dbReference type="SAM" id="MobiDB-lite"/>
    </source>
</evidence>
<feature type="compositionally biased region" description="Acidic residues" evidence="1">
    <location>
        <begin position="87"/>
        <end position="101"/>
    </location>
</feature>
<comment type="caution">
    <text evidence="2">The sequence shown here is derived from an EMBL/GenBank/DDBJ whole genome shotgun (WGS) entry which is preliminary data.</text>
</comment>
<name>A0A8J5XCQ8_DIALT</name>
<accession>A0A8J5XCQ8</accession>
<dbReference type="Proteomes" id="UP000751190">
    <property type="component" value="Unassembled WGS sequence"/>
</dbReference>
<sequence>MPGADGDSVAPSVHLADFELSRLERDYLATINAKPIDRSPLAPARDDDGGDDDGGGGGGGDCDGSDGGRGGDDAPRAGEGDGGYEALGDEDVLSGDDEADEAPGATGEPEARAPVVGTEGECAGGGVAGRVPAVDAPVARAREVGNTGAGADEADAARADGSRDIALPADKRELIAGLMRGFEIKGAGEWSARFAAARSPP</sequence>
<dbReference type="AlphaFoldDB" id="A0A8J5XCQ8"/>
<proteinExistence type="predicted"/>
<protein>
    <submittedName>
        <fullName evidence="2">Uncharacterized protein</fullName>
    </submittedName>
</protein>
<feature type="region of interest" description="Disordered" evidence="1">
    <location>
        <begin position="30"/>
        <end position="129"/>
    </location>
</feature>
<reference evidence="2" key="1">
    <citation type="submission" date="2021-05" db="EMBL/GenBank/DDBJ databases">
        <title>The genome of the haptophyte Pavlova lutheri (Diacronema luteri, Pavlovales) - a model for lipid biosynthesis in eukaryotic algae.</title>
        <authorList>
            <person name="Hulatt C.J."/>
            <person name="Posewitz M.C."/>
        </authorList>
    </citation>
    <scope>NUCLEOTIDE SEQUENCE</scope>
    <source>
        <strain evidence="2">NIVA-4/92</strain>
    </source>
</reference>
<gene>
    <name evidence="2" type="ORF">KFE25_002027</name>
</gene>
<evidence type="ECO:0000313" key="2">
    <source>
        <dbReference type="EMBL" id="KAG8466271.1"/>
    </source>
</evidence>
<evidence type="ECO:0000313" key="3">
    <source>
        <dbReference type="Proteomes" id="UP000751190"/>
    </source>
</evidence>
<organism evidence="2 3">
    <name type="scientific">Diacronema lutheri</name>
    <name type="common">Unicellular marine alga</name>
    <name type="synonym">Monochrysis lutheri</name>
    <dbReference type="NCBI Taxonomy" id="2081491"/>
    <lineage>
        <taxon>Eukaryota</taxon>
        <taxon>Haptista</taxon>
        <taxon>Haptophyta</taxon>
        <taxon>Pavlovophyceae</taxon>
        <taxon>Pavlovales</taxon>
        <taxon>Pavlovaceae</taxon>
        <taxon>Diacronema</taxon>
    </lineage>
</organism>
<dbReference type="EMBL" id="JAGTXO010000008">
    <property type="protein sequence ID" value="KAG8466271.1"/>
    <property type="molecule type" value="Genomic_DNA"/>
</dbReference>
<keyword evidence="3" id="KW-1185">Reference proteome</keyword>
<feature type="compositionally biased region" description="Gly residues" evidence="1">
    <location>
        <begin position="55"/>
        <end position="68"/>
    </location>
</feature>